<keyword evidence="1" id="KW-0805">Transcription regulation</keyword>
<comment type="caution">
    <text evidence="5">The sequence shown here is derived from an EMBL/GenBank/DDBJ whole genome shotgun (WGS) entry which is preliminary data.</text>
</comment>
<dbReference type="GO" id="GO:0003700">
    <property type="term" value="F:DNA-binding transcription factor activity"/>
    <property type="evidence" value="ECO:0007669"/>
    <property type="project" value="InterPro"/>
</dbReference>
<keyword evidence="3" id="KW-0804">Transcription</keyword>
<dbReference type="OrthoDB" id="110167at2"/>
<dbReference type="PANTHER" id="PTHR46796:SF6">
    <property type="entry name" value="ARAC SUBFAMILY"/>
    <property type="match status" value="1"/>
</dbReference>
<dbReference type="Gene3D" id="1.10.10.60">
    <property type="entry name" value="Homeodomain-like"/>
    <property type="match status" value="1"/>
</dbReference>
<evidence type="ECO:0000313" key="5">
    <source>
        <dbReference type="EMBL" id="RDV03510.1"/>
    </source>
</evidence>
<dbReference type="PANTHER" id="PTHR46796">
    <property type="entry name" value="HTH-TYPE TRANSCRIPTIONAL ACTIVATOR RHAS-RELATED"/>
    <property type="match status" value="1"/>
</dbReference>
<name>A0A371B7E8_9BRAD</name>
<dbReference type="InterPro" id="IPR009057">
    <property type="entry name" value="Homeodomain-like_sf"/>
</dbReference>
<proteinExistence type="predicted"/>
<dbReference type="InterPro" id="IPR018060">
    <property type="entry name" value="HTH_AraC"/>
</dbReference>
<reference evidence="6" key="1">
    <citation type="submission" date="2018-08" db="EMBL/GenBank/DDBJ databases">
        <authorList>
            <person name="Kim S.-J."/>
            <person name="Jung G.-Y."/>
        </authorList>
    </citation>
    <scope>NUCLEOTIDE SEQUENCE [LARGE SCALE GENOMIC DNA]</scope>
    <source>
        <strain evidence="6">GY_H</strain>
    </source>
</reference>
<evidence type="ECO:0000259" key="4">
    <source>
        <dbReference type="PROSITE" id="PS01124"/>
    </source>
</evidence>
<accession>A0A371B7E8</accession>
<evidence type="ECO:0000313" key="6">
    <source>
        <dbReference type="Proteomes" id="UP000263993"/>
    </source>
</evidence>
<dbReference type="EMBL" id="QRGO01000001">
    <property type="protein sequence ID" value="RDV03510.1"/>
    <property type="molecule type" value="Genomic_DNA"/>
</dbReference>
<evidence type="ECO:0000256" key="3">
    <source>
        <dbReference type="ARBA" id="ARBA00023163"/>
    </source>
</evidence>
<feature type="domain" description="HTH araC/xylS-type" evidence="4">
    <location>
        <begin position="200"/>
        <end position="298"/>
    </location>
</feature>
<dbReference type="PROSITE" id="PS01124">
    <property type="entry name" value="HTH_ARAC_FAMILY_2"/>
    <property type="match status" value="1"/>
</dbReference>
<gene>
    <name evidence="5" type="ORF">DXH78_02255</name>
</gene>
<dbReference type="RefSeq" id="WP_115515535.1">
    <property type="nucleotide sequence ID" value="NZ_QRGO01000001.1"/>
</dbReference>
<organism evidence="5 6">
    <name type="scientific">Undibacter mobilis</name>
    <dbReference type="NCBI Taxonomy" id="2292256"/>
    <lineage>
        <taxon>Bacteria</taxon>
        <taxon>Pseudomonadati</taxon>
        <taxon>Pseudomonadota</taxon>
        <taxon>Alphaproteobacteria</taxon>
        <taxon>Hyphomicrobiales</taxon>
        <taxon>Nitrobacteraceae</taxon>
        <taxon>Undibacter</taxon>
    </lineage>
</organism>
<sequence>MPRSRFSYLETHRVVHQPGSVVHCSSENVDWTSLFACICSESPFEGSFAAVKDHLIVIPLGKPVRIARDINGERQEQILLPGSATITPGGADFKMRTSSDGGAYDTLHIYIRDETIREISGEMFGSQTTVDLPPRVGIMDDILRSIAYEIRKMLMAPSPADRIYAETLSRTIAAHLVRPLMSGRSLKSNETHKLTPQQCKRAVDYIEERLGQNLTLAAIAKAAGVSTGRLNNEFKRSMAVAPYQYVMNARVRRANALLTSSDLPLAEIALHCGFSNQQHMTRMVRRAMGRTPGAIRRDR</sequence>
<protein>
    <submittedName>
        <fullName evidence="5">AraC family transcriptional regulator</fullName>
    </submittedName>
</protein>
<keyword evidence="2" id="KW-0238">DNA-binding</keyword>
<dbReference type="SUPFAM" id="SSF46689">
    <property type="entry name" value="Homeodomain-like"/>
    <property type="match status" value="2"/>
</dbReference>
<dbReference type="InterPro" id="IPR050204">
    <property type="entry name" value="AraC_XylS_family_regulators"/>
</dbReference>
<keyword evidence="6" id="KW-1185">Reference proteome</keyword>
<dbReference type="Proteomes" id="UP000263993">
    <property type="component" value="Unassembled WGS sequence"/>
</dbReference>
<evidence type="ECO:0000256" key="2">
    <source>
        <dbReference type="ARBA" id="ARBA00023125"/>
    </source>
</evidence>
<dbReference type="AlphaFoldDB" id="A0A371B7E8"/>
<dbReference type="GO" id="GO:0043565">
    <property type="term" value="F:sequence-specific DNA binding"/>
    <property type="evidence" value="ECO:0007669"/>
    <property type="project" value="InterPro"/>
</dbReference>
<dbReference type="Pfam" id="PF12833">
    <property type="entry name" value="HTH_18"/>
    <property type="match status" value="1"/>
</dbReference>
<evidence type="ECO:0000256" key="1">
    <source>
        <dbReference type="ARBA" id="ARBA00023015"/>
    </source>
</evidence>
<dbReference type="SMART" id="SM00342">
    <property type="entry name" value="HTH_ARAC"/>
    <property type="match status" value="1"/>
</dbReference>